<organism evidence="1 2">
    <name type="scientific">Variovorax guangxiensis</name>
    <dbReference type="NCBI Taxonomy" id="1775474"/>
    <lineage>
        <taxon>Bacteria</taxon>
        <taxon>Pseudomonadati</taxon>
        <taxon>Pseudomonadota</taxon>
        <taxon>Betaproteobacteria</taxon>
        <taxon>Burkholderiales</taxon>
        <taxon>Comamonadaceae</taxon>
        <taxon>Variovorax</taxon>
    </lineage>
</organism>
<evidence type="ECO:0000313" key="2">
    <source>
        <dbReference type="Proteomes" id="UP000281118"/>
    </source>
</evidence>
<name>A0A433ML68_9BURK</name>
<dbReference type="Proteomes" id="UP000281118">
    <property type="component" value="Unassembled WGS sequence"/>
</dbReference>
<accession>A0A433ML68</accession>
<reference evidence="1 2" key="1">
    <citation type="submission" date="2018-12" db="EMBL/GenBank/DDBJ databases">
        <title>The genome sequences of Variovorax guangxiensis DSM 27352.</title>
        <authorList>
            <person name="Gao J."/>
            <person name="Sun J."/>
        </authorList>
    </citation>
    <scope>NUCLEOTIDE SEQUENCE [LARGE SCALE GENOMIC DNA]</scope>
    <source>
        <strain evidence="1 2">DSM 27352</strain>
    </source>
</reference>
<dbReference type="OrthoDB" id="6064677at2"/>
<dbReference type="EMBL" id="RXFT01000006">
    <property type="protein sequence ID" value="RUR68667.1"/>
    <property type="molecule type" value="Genomic_DNA"/>
</dbReference>
<sequence length="163" mass="18128">MTDSASNSQWLDDLHTPCDPEIFRRALDVWQAGGQFKLRKSKPKQKGLYLADIPVNRSAMATIGFLKARGVENTQAYLWRTMHFGQLLEHLQPNGRLAKYVKPGSDKDSMMVSEALLDAVAIAPVKLPNDPAAEACVFDIEEIARIAEEIWRADSGGDDEDGR</sequence>
<proteinExistence type="predicted"/>
<gene>
    <name evidence="1" type="ORF">EJP67_16515</name>
</gene>
<evidence type="ECO:0000313" key="1">
    <source>
        <dbReference type="EMBL" id="RUR68667.1"/>
    </source>
</evidence>
<dbReference type="AlphaFoldDB" id="A0A433ML68"/>
<protein>
    <submittedName>
        <fullName evidence="1">Uncharacterized protein</fullName>
    </submittedName>
</protein>
<dbReference type="RefSeq" id="WP_126022804.1">
    <property type="nucleotide sequence ID" value="NZ_RXFT01000006.1"/>
</dbReference>
<comment type="caution">
    <text evidence="1">The sequence shown here is derived from an EMBL/GenBank/DDBJ whole genome shotgun (WGS) entry which is preliminary data.</text>
</comment>